<evidence type="ECO:0000313" key="7">
    <source>
        <dbReference type="Proteomes" id="UP000260025"/>
    </source>
</evidence>
<comment type="caution">
    <text evidence="6">The sequence shown here is derived from an EMBL/GenBank/DDBJ whole genome shotgun (WGS) entry which is preliminary data.</text>
</comment>
<keyword evidence="4" id="KW-0804">Transcription</keyword>
<dbReference type="GO" id="GO:0003700">
    <property type="term" value="F:DNA-binding transcription factor activity"/>
    <property type="evidence" value="ECO:0007669"/>
    <property type="project" value="InterPro"/>
</dbReference>
<proteinExistence type="inferred from homology"/>
<dbReference type="GO" id="GO:0000976">
    <property type="term" value="F:transcription cis-regulatory region binding"/>
    <property type="evidence" value="ECO:0007669"/>
    <property type="project" value="TreeGrafter"/>
</dbReference>
<dbReference type="Pfam" id="PF03466">
    <property type="entry name" value="LysR_substrate"/>
    <property type="match status" value="1"/>
</dbReference>
<gene>
    <name evidence="6" type="ORF">DXA38_19725</name>
</gene>
<evidence type="ECO:0000256" key="1">
    <source>
        <dbReference type="ARBA" id="ARBA00009437"/>
    </source>
</evidence>
<feature type="domain" description="HTH lysR-type" evidence="5">
    <location>
        <begin position="1"/>
        <end position="58"/>
    </location>
</feature>
<dbReference type="PANTHER" id="PTHR30126">
    <property type="entry name" value="HTH-TYPE TRANSCRIPTIONAL REGULATOR"/>
    <property type="match status" value="1"/>
</dbReference>
<dbReference type="InterPro" id="IPR000847">
    <property type="entry name" value="LysR_HTH_N"/>
</dbReference>
<evidence type="ECO:0000259" key="5">
    <source>
        <dbReference type="PROSITE" id="PS50931"/>
    </source>
</evidence>
<accession>A0A3E2VIK2</accession>
<dbReference type="InterPro" id="IPR036390">
    <property type="entry name" value="WH_DNA-bd_sf"/>
</dbReference>
<dbReference type="PANTHER" id="PTHR30126:SF40">
    <property type="entry name" value="HTH-TYPE TRANSCRIPTIONAL REGULATOR GLTR"/>
    <property type="match status" value="1"/>
</dbReference>
<dbReference type="AlphaFoldDB" id="A0A3E2VIK2"/>
<evidence type="ECO:0000256" key="4">
    <source>
        <dbReference type="ARBA" id="ARBA00023163"/>
    </source>
</evidence>
<dbReference type="SUPFAM" id="SSF53850">
    <property type="entry name" value="Periplasmic binding protein-like II"/>
    <property type="match status" value="1"/>
</dbReference>
<dbReference type="InterPro" id="IPR036388">
    <property type="entry name" value="WH-like_DNA-bd_sf"/>
</dbReference>
<dbReference type="SUPFAM" id="SSF46785">
    <property type="entry name" value="Winged helix' DNA-binding domain"/>
    <property type="match status" value="1"/>
</dbReference>
<dbReference type="RefSeq" id="WP_117444677.1">
    <property type="nucleotide sequence ID" value="NZ_JAJFEN010000046.1"/>
</dbReference>
<dbReference type="InterPro" id="IPR005119">
    <property type="entry name" value="LysR_subst-bd"/>
</dbReference>
<comment type="similarity">
    <text evidence="1">Belongs to the LysR transcriptional regulatory family.</text>
</comment>
<dbReference type="Gene3D" id="1.10.10.10">
    <property type="entry name" value="Winged helix-like DNA-binding domain superfamily/Winged helix DNA-binding domain"/>
    <property type="match status" value="1"/>
</dbReference>
<dbReference type="OrthoDB" id="9785745at2"/>
<dbReference type="Proteomes" id="UP000260025">
    <property type="component" value="Unassembled WGS sequence"/>
</dbReference>
<dbReference type="EMBL" id="QVEV01000044">
    <property type="protein sequence ID" value="RGC10405.1"/>
    <property type="molecule type" value="Genomic_DNA"/>
</dbReference>
<keyword evidence="2" id="KW-0805">Transcription regulation</keyword>
<reference evidence="6 7" key="1">
    <citation type="submission" date="2018-08" db="EMBL/GenBank/DDBJ databases">
        <title>A genome reference for cultivated species of the human gut microbiota.</title>
        <authorList>
            <person name="Zou Y."/>
            <person name="Xue W."/>
            <person name="Luo G."/>
        </authorList>
    </citation>
    <scope>NUCLEOTIDE SEQUENCE [LARGE SCALE GENOMIC DNA]</scope>
    <source>
        <strain evidence="6 7">OF01-2LB</strain>
    </source>
</reference>
<organism evidence="6 7">
    <name type="scientific">Clostridium innocuum</name>
    <dbReference type="NCBI Taxonomy" id="1522"/>
    <lineage>
        <taxon>Bacteria</taxon>
        <taxon>Bacillati</taxon>
        <taxon>Bacillota</taxon>
        <taxon>Clostridia</taxon>
        <taxon>Eubacteriales</taxon>
        <taxon>Clostridiaceae</taxon>
        <taxon>Clostridium</taxon>
    </lineage>
</organism>
<dbReference type="PROSITE" id="PS50931">
    <property type="entry name" value="HTH_LYSR"/>
    <property type="match status" value="1"/>
</dbReference>
<dbReference type="Gene3D" id="3.40.190.290">
    <property type="match status" value="1"/>
</dbReference>
<evidence type="ECO:0000313" key="6">
    <source>
        <dbReference type="EMBL" id="RGC10405.1"/>
    </source>
</evidence>
<keyword evidence="3" id="KW-0238">DNA-binding</keyword>
<dbReference type="FunFam" id="1.10.10.10:FF:000001">
    <property type="entry name" value="LysR family transcriptional regulator"/>
    <property type="match status" value="1"/>
</dbReference>
<evidence type="ECO:0000256" key="3">
    <source>
        <dbReference type="ARBA" id="ARBA00023125"/>
    </source>
</evidence>
<protein>
    <submittedName>
        <fullName evidence="6">LysR family transcriptional regulator</fullName>
    </submittedName>
</protein>
<dbReference type="PRINTS" id="PR00039">
    <property type="entry name" value="HTHLYSR"/>
</dbReference>
<sequence>MTLRHLRIFVAVCTWGSITKAAEKLHIAQPSVSLAIRELEEYYQLQLFDRISRKLYLTDDGERFLKYASHITSLFDEMENSMEHWSDMESMSIGSSITIANSLLCECLYSYKQQYPKRQTQILIENSTILEESIVSNKLDLALIEGIPTHEHIQKISFFKDELAVICAREHPLTKKQELCLQDIAQEPFLLREKGSGTREILDSIMKVHDIQLHPIWESASTRALVKGVQFGFGISILPYQMVKAELETGIVTRLYLSDVSFQRDYYIIYHANKHLHAGLQDFITTCRRVCAEIQSKES</sequence>
<name>A0A3E2VIK2_CLOIN</name>
<evidence type="ECO:0000256" key="2">
    <source>
        <dbReference type="ARBA" id="ARBA00023015"/>
    </source>
</evidence>
<dbReference type="Pfam" id="PF00126">
    <property type="entry name" value="HTH_1"/>
    <property type="match status" value="1"/>
</dbReference>